<evidence type="ECO:0000256" key="10">
    <source>
        <dbReference type="ARBA" id="ARBA00022989"/>
    </source>
</evidence>
<comment type="caution">
    <text evidence="13">The sequence shown here is derived from an EMBL/GenBank/DDBJ whole genome shotgun (WGS) entry which is preliminary data.</text>
</comment>
<reference evidence="13 14" key="1">
    <citation type="submission" date="2018-09" db="EMBL/GenBank/DDBJ databases">
        <title>Phylogenetic diversity of Pectobacterium and Dickeya strains causing blackleg disease of potato in Morocco.</title>
        <authorList>
            <person name="Oulghazi S."/>
            <person name="Moumni M."/>
            <person name="Faure D."/>
        </authorList>
    </citation>
    <scope>NUCLEOTIDE SEQUENCE [LARGE SCALE GENOMIC DNA]</scope>
    <source>
        <strain evidence="13 14">S1.15.11.2D</strain>
    </source>
</reference>
<comment type="subcellular location">
    <subcellularLocation>
        <location evidence="2 12">Cell inner membrane</location>
        <topology evidence="2 12">Single-pass membrane protein</topology>
    </subcellularLocation>
</comment>
<evidence type="ECO:0000256" key="7">
    <source>
        <dbReference type="ARBA" id="ARBA00022519"/>
    </source>
</evidence>
<keyword evidence="6 12" id="KW-1003">Cell membrane</keyword>
<evidence type="ECO:0000256" key="9">
    <source>
        <dbReference type="ARBA" id="ARBA00022748"/>
    </source>
</evidence>
<evidence type="ECO:0000256" key="11">
    <source>
        <dbReference type="ARBA" id="ARBA00023136"/>
    </source>
</evidence>
<evidence type="ECO:0000313" key="13">
    <source>
        <dbReference type="EMBL" id="RJL54351.1"/>
    </source>
</evidence>
<keyword evidence="10 12" id="KW-1133">Transmembrane helix</keyword>
<dbReference type="EMBL" id="QZDH01000006">
    <property type="protein sequence ID" value="RJL54351.1"/>
    <property type="molecule type" value="Genomic_DNA"/>
</dbReference>
<protein>
    <recommendedName>
        <fullName evidence="4 12">Heme exporter protein D</fullName>
    </recommendedName>
</protein>
<name>A0A419B0B7_PECCA</name>
<organism evidence="13 14">
    <name type="scientific">Pectobacterium carotovorum</name>
    <name type="common">Erwinia carotovora</name>
    <dbReference type="NCBI Taxonomy" id="554"/>
    <lineage>
        <taxon>Bacteria</taxon>
        <taxon>Pseudomonadati</taxon>
        <taxon>Pseudomonadota</taxon>
        <taxon>Gammaproteobacteria</taxon>
        <taxon>Enterobacterales</taxon>
        <taxon>Pectobacteriaceae</taxon>
        <taxon>Pectobacterium</taxon>
    </lineage>
</organism>
<accession>A0A419B0B7</accession>
<proteinExistence type="inferred from homology"/>
<dbReference type="NCBIfam" id="TIGR03141">
    <property type="entry name" value="cytochro_ccmD"/>
    <property type="match status" value="1"/>
</dbReference>
<evidence type="ECO:0000256" key="1">
    <source>
        <dbReference type="ARBA" id="ARBA00002442"/>
    </source>
</evidence>
<dbReference type="RefSeq" id="WP_014915773.1">
    <property type="nucleotide sequence ID" value="NZ_QZDH01000006.1"/>
</dbReference>
<evidence type="ECO:0000256" key="8">
    <source>
        <dbReference type="ARBA" id="ARBA00022692"/>
    </source>
</evidence>
<dbReference type="AlphaFoldDB" id="A0A419B0B7"/>
<keyword evidence="9 12" id="KW-0201">Cytochrome c-type biogenesis</keyword>
<sequence length="73" mass="8405">MNIAFTSWQDFFAMGGYAFYVWLAVVLTLLPLSTLVGHTLLSRRALLSDIRRQQAREQRKNTARQSETMEVAQ</sequence>
<evidence type="ECO:0000256" key="6">
    <source>
        <dbReference type="ARBA" id="ARBA00022475"/>
    </source>
</evidence>
<evidence type="ECO:0000256" key="2">
    <source>
        <dbReference type="ARBA" id="ARBA00004377"/>
    </source>
</evidence>
<dbReference type="InterPro" id="IPR052075">
    <property type="entry name" value="Heme_exporter_D"/>
</dbReference>
<dbReference type="GO" id="GO:0005886">
    <property type="term" value="C:plasma membrane"/>
    <property type="evidence" value="ECO:0007669"/>
    <property type="project" value="UniProtKB-SubCell"/>
</dbReference>
<keyword evidence="5 12" id="KW-0813">Transport</keyword>
<evidence type="ECO:0000313" key="14">
    <source>
        <dbReference type="Proteomes" id="UP000283655"/>
    </source>
</evidence>
<evidence type="ECO:0000256" key="5">
    <source>
        <dbReference type="ARBA" id="ARBA00022448"/>
    </source>
</evidence>
<dbReference type="GO" id="GO:1903607">
    <property type="term" value="P:cytochrome c biosynthetic process"/>
    <property type="evidence" value="ECO:0007669"/>
    <property type="project" value="TreeGrafter"/>
</dbReference>
<dbReference type="GO" id="GO:0017004">
    <property type="term" value="P:cytochrome complex assembly"/>
    <property type="evidence" value="ECO:0007669"/>
    <property type="project" value="UniProtKB-KW"/>
</dbReference>
<dbReference type="GO" id="GO:0015886">
    <property type="term" value="P:heme transport"/>
    <property type="evidence" value="ECO:0007669"/>
    <property type="project" value="InterPro"/>
</dbReference>
<dbReference type="InterPro" id="IPR007078">
    <property type="entry name" value="Haem_export_protD_CcmD"/>
</dbReference>
<evidence type="ECO:0000256" key="12">
    <source>
        <dbReference type="RuleBase" id="RU363101"/>
    </source>
</evidence>
<keyword evidence="7 12" id="KW-0997">Cell inner membrane</keyword>
<comment type="function">
    <text evidence="1 12">Required for the export of heme to the periplasm for the biogenesis of c-type cytochromes.</text>
</comment>
<feature type="transmembrane region" description="Helical" evidence="12">
    <location>
        <begin position="20"/>
        <end position="41"/>
    </location>
</feature>
<dbReference type="PANTHER" id="PTHR37531">
    <property type="entry name" value="HEME EXPORTER PROTEIN D"/>
    <property type="match status" value="1"/>
</dbReference>
<evidence type="ECO:0000256" key="4">
    <source>
        <dbReference type="ARBA" id="ARBA00016461"/>
    </source>
</evidence>
<comment type="similarity">
    <text evidence="3 12">Belongs to the CcmD/CycX/HelD family.</text>
</comment>
<dbReference type="PANTHER" id="PTHR37531:SF1">
    <property type="entry name" value="HEME EXPORTER PROTEIN D"/>
    <property type="match status" value="1"/>
</dbReference>
<keyword evidence="11 12" id="KW-0472">Membrane</keyword>
<dbReference type="Pfam" id="PF04995">
    <property type="entry name" value="CcmD"/>
    <property type="match status" value="1"/>
</dbReference>
<keyword evidence="8 12" id="KW-0812">Transmembrane</keyword>
<evidence type="ECO:0000256" key="3">
    <source>
        <dbReference type="ARBA" id="ARBA00008741"/>
    </source>
</evidence>
<gene>
    <name evidence="13" type="primary">ccmD</name>
    <name evidence="13" type="ORF">D5071_03160</name>
</gene>
<dbReference type="Proteomes" id="UP000283655">
    <property type="component" value="Unassembled WGS sequence"/>
</dbReference>